<dbReference type="AlphaFoldDB" id="A0A1E7L4X4"/>
<dbReference type="Pfam" id="PF01474">
    <property type="entry name" value="DAHP_synth_2"/>
    <property type="match status" value="2"/>
</dbReference>
<dbReference type="Proteomes" id="UP000176005">
    <property type="component" value="Unassembled WGS sequence"/>
</dbReference>
<evidence type="ECO:0000256" key="5">
    <source>
        <dbReference type="SAM" id="MobiDB-lite"/>
    </source>
</evidence>
<gene>
    <name evidence="6" type="ORF">AN218_13890</name>
</gene>
<dbReference type="GO" id="GO:0003849">
    <property type="term" value="F:3-deoxy-7-phosphoheptulonate synthase activity"/>
    <property type="evidence" value="ECO:0007669"/>
    <property type="project" value="UniProtKB-EC"/>
</dbReference>
<comment type="catalytic activity">
    <reaction evidence="4">
        <text>D-erythrose 4-phosphate + phosphoenolpyruvate + H2O = 7-phospho-2-dehydro-3-deoxy-D-arabino-heptonate + phosphate</text>
        <dbReference type="Rhea" id="RHEA:14717"/>
        <dbReference type="ChEBI" id="CHEBI:15377"/>
        <dbReference type="ChEBI" id="CHEBI:16897"/>
        <dbReference type="ChEBI" id="CHEBI:43474"/>
        <dbReference type="ChEBI" id="CHEBI:58394"/>
        <dbReference type="ChEBI" id="CHEBI:58702"/>
        <dbReference type="EC" id="2.5.1.54"/>
    </reaction>
</comment>
<evidence type="ECO:0000313" key="7">
    <source>
        <dbReference type="Proteomes" id="UP000176005"/>
    </source>
</evidence>
<protein>
    <recommendedName>
        <fullName evidence="4">Phospho-2-dehydro-3-deoxyheptonate aldolase</fullName>
        <ecNumber evidence="4">2.5.1.54</ecNumber>
    </recommendedName>
</protein>
<feature type="binding site" evidence="3">
    <location>
        <position position="77"/>
    </location>
    <ligand>
        <name>Mn(2+)</name>
        <dbReference type="ChEBI" id="CHEBI:29035"/>
    </ligand>
</feature>
<dbReference type="InterPro" id="IPR002480">
    <property type="entry name" value="DAHP_synth_2"/>
</dbReference>
<accession>A0A1E7L4X4</accession>
<comment type="cofactor">
    <cofactor evidence="3">
        <name>Mn(2+)</name>
        <dbReference type="ChEBI" id="CHEBI:29035"/>
    </cofactor>
    <cofactor evidence="3">
        <name>Co(2+)</name>
        <dbReference type="ChEBI" id="CHEBI:48828"/>
    </cofactor>
    <cofactor evidence="3">
        <name>Cd(2+)</name>
        <dbReference type="ChEBI" id="CHEBI:48775"/>
    </cofactor>
    <text evidence="3">Binds 1 divalent cation per subunit. The enzyme is active with manganese, cobalt or cadmium ions.</text>
</comment>
<feature type="binding site" evidence="3">
    <location>
        <position position="349"/>
    </location>
    <ligand>
        <name>Mn(2+)</name>
        <dbReference type="ChEBI" id="CHEBI:29035"/>
    </ligand>
</feature>
<dbReference type="PATRIC" id="fig|518642.10.peg.3000"/>
<keyword evidence="7" id="KW-1185">Reference proteome</keyword>
<feature type="binding site" evidence="3">
    <location>
        <position position="377"/>
    </location>
    <ligand>
        <name>Mn(2+)</name>
        <dbReference type="ChEBI" id="CHEBI:29035"/>
    </ligand>
</feature>
<organism evidence="6 7">
    <name type="scientific">Streptomyces nanshensis</name>
    <dbReference type="NCBI Taxonomy" id="518642"/>
    <lineage>
        <taxon>Bacteria</taxon>
        <taxon>Bacillati</taxon>
        <taxon>Actinomycetota</taxon>
        <taxon>Actinomycetes</taxon>
        <taxon>Kitasatosporales</taxon>
        <taxon>Streptomycetaceae</taxon>
        <taxon>Streptomyces</taxon>
    </lineage>
</organism>
<comment type="similarity">
    <text evidence="1 4">Belongs to the class-II DAHP synthase family.</text>
</comment>
<dbReference type="EMBL" id="LJGW01000237">
    <property type="protein sequence ID" value="OEV11247.1"/>
    <property type="molecule type" value="Genomic_DNA"/>
</dbReference>
<comment type="pathway">
    <text evidence="4">Metabolic intermediate biosynthesis; chorismate biosynthesis; chorismate from D-erythrose 4-phosphate and phosphoenolpyruvate: step 1/7.</text>
</comment>
<keyword evidence="4" id="KW-0057">Aromatic amino acid biosynthesis</keyword>
<evidence type="ECO:0000256" key="4">
    <source>
        <dbReference type="RuleBase" id="RU363071"/>
    </source>
</evidence>
<dbReference type="GO" id="GO:0009423">
    <property type="term" value="P:chorismate biosynthetic process"/>
    <property type="evidence" value="ECO:0007669"/>
    <property type="project" value="UniProtKB-UniPathway"/>
</dbReference>
<evidence type="ECO:0000256" key="1">
    <source>
        <dbReference type="ARBA" id="ARBA00008911"/>
    </source>
</evidence>
<feature type="binding site" evidence="3">
    <location>
        <position position="275"/>
    </location>
    <ligand>
        <name>phosphoenolpyruvate</name>
        <dbReference type="ChEBI" id="CHEBI:58702"/>
    </ligand>
</feature>
<dbReference type="InterPro" id="IPR013785">
    <property type="entry name" value="Aldolase_TIM"/>
</dbReference>
<comment type="caution">
    <text evidence="6">The sequence shown here is derived from an EMBL/GenBank/DDBJ whole genome shotgun (WGS) entry which is preliminary data.</text>
</comment>
<dbReference type="EC" id="2.5.1.54" evidence="4"/>
<dbReference type="PANTHER" id="PTHR21337:SF0">
    <property type="entry name" value="PHOSPHO-2-DEHYDRO-3-DEOXYHEPTONATE ALDOLASE"/>
    <property type="match status" value="1"/>
</dbReference>
<keyword evidence="3" id="KW-0104">Cadmium</keyword>
<feature type="region of interest" description="Disordered" evidence="5">
    <location>
        <begin position="1"/>
        <end position="34"/>
    </location>
</feature>
<feature type="binding site" evidence="3">
    <location>
        <position position="308"/>
    </location>
    <ligand>
        <name>Mn(2+)</name>
        <dbReference type="ChEBI" id="CHEBI:29035"/>
    </ligand>
</feature>
<evidence type="ECO:0000313" key="6">
    <source>
        <dbReference type="EMBL" id="OEV11247.1"/>
    </source>
</evidence>
<evidence type="ECO:0000256" key="3">
    <source>
        <dbReference type="PIRSR" id="PIRSR602480-1"/>
    </source>
</evidence>
<feature type="binding site" evidence="3">
    <location>
        <begin position="221"/>
        <end position="222"/>
    </location>
    <ligand>
        <name>phosphoenolpyruvate</name>
        <dbReference type="ChEBI" id="CHEBI:58702"/>
    </ligand>
</feature>
<dbReference type="PANTHER" id="PTHR21337">
    <property type="entry name" value="PHOSPHO-2-DEHYDRO-3-DEOXYHEPTONATE ALDOLASE 1, 2"/>
    <property type="match status" value="1"/>
</dbReference>
<proteinExistence type="inferred from homology"/>
<dbReference type="GO" id="GO:0009073">
    <property type="term" value="P:aromatic amino acid family biosynthetic process"/>
    <property type="evidence" value="ECO:0007669"/>
    <property type="project" value="UniProtKB-KW"/>
</dbReference>
<dbReference type="UniPathway" id="UPA00053">
    <property type="reaction ID" value="UER00084"/>
</dbReference>
<dbReference type="GO" id="GO:0008652">
    <property type="term" value="P:amino acid biosynthetic process"/>
    <property type="evidence" value="ECO:0007669"/>
    <property type="project" value="UniProtKB-KW"/>
</dbReference>
<keyword evidence="2 4" id="KW-0808">Transferase</keyword>
<evidence type="ECO:0000256" key="2">
    <source>
        <dbReference type="ARBA" id="ARBA00022679"/>
    </source>
</evidence>
<dbReference type="Gene3D" id="3.20.20.70">
    <property type="entry name" value="Aldolase class I"/>
    <property type="match status" value="1"/>
</dbReference>
<feature type="binding site" evidence="3">
    <location>
        <position position="116"/>
    </location>
    <ligand>
        <name>phosphoenolpyruvate</name>
        <dbReference type="ChEBI" id="CHEBI:58702"/>
    </ligand>
</feature>
<name>A0A1E7L4X4_9ACTN</name>
<feature type="binding site" evidence="3">
    <location>
        <position position="244"/>
    </location>
    <ligand>
        <name>phosphoenolpyruvate</name>
        <dbReference type="ChEBI" id="CHEBI:58702"/>
    </ligand>
</feature>
<keyword evidence="3" id="KW-0464">Manganese</keyword>
<sequence>MRSPGAGAPDTAEPYGNPRGLAAAQQPSWGDHPGLPEIRERLAELPALVTPSEVSTLRELLARVESGAAYLLHVGECAETFAMADGAHVDARSALYRKLAGRLSERTGRPVVLVARMAGQHAKPRSRPLECLADGTVLPVYRGDAVNGLEATAVARAPEPCRLLTSHARSQETLARLAPQRHDGHPVFVSHEALLRDYEEPMTREADHRYAGSGHLVWIGERTRKLTDWHVQWASRLHNPIGVKLGPGTTDRDVVDLVRALNPRHETGRLSLIARTGAAAAAAGGLDPLVSAVAGSGSPVLWQCDPMHGNTRTHNGEKLRLLPDLRAEISSFVTSVRRHGGHPGGLHLEVTPEAVRECHESLPGRTPDSGTDAPPCDPRLNPAQAMEIVEHFADAVGV</sequence>
<keyword evidence="4" id="KW-0028">Amino-acid biosynthesis</keyword>
<dbReference type="SUPFAM" id="SSF51569">
    <property type="entry name" value="Aldolase"/>
    <property type="match status" value="1"/>
</dbReference>
<keyword evidence="3" id="KW-0170">Cobalt</keyword>
<reference evidence="6 7" key="1">
    <citation type="journal article" date="2016" name="Front. Microbiol.">
        <title>Comparative Genomics Analysis of Streptomyces Species Reveals Their Adaptation to the Marine Environment and Their Diversity at the Genomic Level.</title>
        <authorList>
            <person name="Tian X."/>
            <person name="Zhang Z."/>
            <person name="Yang T."/>
            <person name="Chen M."/>
            <person name="Li J."/>
            <person name="Chen F."/>
            <person name="Yang J."/>
            <person name="Li W."/>
            <person name="Zhang B."/>
            <person name="Zhang Z."/>
            <person name="Wu J."/>
            <person name="Zhang C."/>
            <person name="Long L."/>
            <person name="Xiao J."/>
        </authorList>
    </citation>
    <scope>NUCLEOTIDE SEQUENCE [LARGE SCALE GENOMIC DNA]</scope>
    <source>
        <strain evidence="6 7">SCSIO 10429</strain>
    </source>
</reference>